<evidence type="ECO:0000313" key="2">
    <source>
        <dbReference type="EMBL" id="AZI34175.1"/>
    </source>
</evidence>
<sequence length="207" mass="24008">MKKLIFAFAILFSVLHSAQSQDSVSAKKIYVKANALFLPIGILNAGVEYQLKDKITLQGDLFISPWKSFAGKYMQIYMLGFDARYYFKEAFKHWYVGANISGARYIAQKWNYWSDEPYQYTSESPIYIKSDLYQDGFSFMLGATVGYQFQLNDRWNMDLYLGGGTSQGFYKGYHKELGIRYDDASRKRNRSGEWIPYRGGIMIGYKL</sequence>
<keyword evidence="1" id="KW-0732">Signal</keyword>
<reference evidence="3" key="1">
    <citation type="submission" date="2018-11" db="EMBL/GenBank/DDBJ databases">
        <title>Proposal to divide the Flavobacteriaceae and reorganize its genera based on Amino Acid Identity values calculated from whole genome sequences.</title>
        <authorList>
            <person name="Nicholson A.C."/>
            <person name="Gulvik C.A."/>
            <person name="Whitney A.M."/>
            <person name="Humrighouse B.W."/>
            <person name="Bell M."/>
            <person name="Holmes B."/>
            <person name="Steigerwalt A.G."/>
            <person name="Villarma A."/>
            <person name="Sheth M."/>
            <person name="Batra D."/>
            <person name="Pryor J."/>
            <person name="Bernardet J.-F."/>
            <person name="Hugo C."/>
            <person name="Kampfer P."/>
            <person name="Newman J.D."/>
            <person name="McQuiston J.R."/>
        </authorList>
    </citation>
    <scope>NUCLEOTIDE SEQUENCE [LARGE SCALE GENOMIC DNA]</scope>
    <source>
        <strain evidence="3">G0081</strain>
    </source>
</reference>
<dbReference type="Proteomes" id="UP000270185">
    <property type="component" value="Chromosome"/>
</dbReference>
<dbReference type="RefSeq" id="WP_125025811.1">
    <property type="nucleotide sequence ID" value="NZ_CP034159.1"/>
</dbReference>
<name>A0A3G8XKY4_9FLAO</name>
<keyword evidence="3" id="KW-1185">Reference proteome</keyword>
<protein>
    <submittedName>
        <fullName evidence="2">DUF3575 domain-containing protein</fullName>
    </submittedName>
</protein>
<dbReference type="AlphaFoldDB" id="A0A3G8XKY4"/>
<gene>
    <name evidence="2" type="ORF">EIB73_13755</name>
</gene>
<feature type="chain" id="PRO_5017922518" evidence="1">
    <location>
        <begin position="19"/>
        <end position="207"/>
    </location>
</feature>
<evidence type="ECO:0000256" key="1">
    <source>
        <dbReference type="SAM" id="SignalP"/>
    </source>
</evidence>
<dbReference type="InterPro" id="IPR021958">
    <property type="entry name" value="DUF3575"/>
</dbReference>
<dbReference type="Pfam" id="PF12099">
    <property type="entry name" value="DUF3575"/>
    <property type="match status" value="1"/>
</dbReference>
<dbReference type="KEGG" id="ccas:EIB73_13755"/>
<feature type="signal peptide" evidence="1">
    <location>
        <begin position="1"/>
        <end position="18"/>
    </location>
</feature>
<proteinExistence type="predicted"/>
<organism evidence="2 3">
    <name type="scientific">Kaistella carnis</name>
    <dbReference type="NCBI Taxonomy" id="1241979"/>
    <lineage>
        <taxon>Bacteria</taxon>
        <taxon>Pseudomonadati</taxon>
        <taxon>Bacteroidota</taxon>
        <taxon>Flavobacteriia</taxon>
        <taxon>Flavobacteriales</taxon>
        <taxon>Weeksellaceae</taxon>
        <taxon>Chryseobacterium group</taxon>
        <taxon>Kaistella</taxon>
    </lineage>
</organism>
<accession>A0A3G8XKY4</accession>
<dbReference type="OrthoDB" id="1001751at2"/>
<dbReference type="EMBL" id="CP034159">
    <property type="protein sequence ID" value="AZI34175.1"/>
    <property type="molecule type" value="Genomic_DNA"/>
</dbReference>
<evidence type="ECO:0000313" key="3">
    <source>
        <dbReference type="Proteomes" id="UP000270185"/>
    </source>
</evidence>